<reference evidence="1 2" key="1">
    <citation type="submission" date="2020-08" db="EMBL/GenBank/DDBJ databases">
        <title>Sequencing the genomes of 1000 actinobacteria strains.</title>
        <authorList>
            <person name="Klenk H.-P."/>
        </authorList>
    </citation>
    <scope>NUCLEOTIDE SEQUENCE [LARGE SCALE GENOMIC DNA]</scope>
    <source>
        <strain evidence="1 2">DSM 45823</strain>
    </source>
</reference>
<dbReference type="Gene3D" id="3.30.530.20">
    <property type="match status" value="1"/>
</dbReference>
<sequence>MSRVSISADVTCDAPADKVFEVLTDWPRHAEWMPFTRAEGGHGVGAELVGRTGVGPVGFTDTMVITEWTPGRRVAVRHTGRLVRGEAWFETAPLPGGGSTVLWAERLDLPLGPLGRAGWVLLRRPVRALMLLGLRRLVRLAGATR</sequence>
<dbReference type="SUPFAM" id="SSF55961">
    <property type="entry name" value="Bet v1-like"/>
    <property type="match status" value="1"/>
</dbReference>
<name>A0A7W3MXP9_9ACTN</name>
<dbReference type="AlphaFoldDB" id="A0A7W3MXP9"/>
<comment type="caution">
    <text evidence="1">The sequence shown here is derived from an EMBL/GenBank/DDBJ whole genome shotgun (WGS) entry which is preliminary data.</text>
</comment>
<dbReference type="InterPro" id="IPR023393">
    <property type="entry name" value="START-like_dom_sf"/>
</dbReference>
<dbReference type="Proteomes" id="UP000539313">
    <property type="component" value="Unassembled WGS sequence"/>
</dbReference>
<dbReference type="Pfam" id="PF10604">
    <property type="entry name" value="Polyketide_cyc2"/>
    <property type="match status" value="1"/>
</dbReference>
<proteinExistence type="predicted"/>
<dbReference type="RefSeq" id="WP_182705507.1">
    <property type="nucleotide sequence ID" value="NZ_JACJII010000001.1"/>
</dbReference>
<dbReference type="EMBL" id="JACJII010000001">
    <property type="protein sequence ID" value="MBA9003858.1"/>
    <property type="molecule type" value="Genomic_DNA"/>
</dbReference>
<evidence type="ECO:0000313" key="1">
    <source>
        <dbReference type="EMBL" id="MBA9003858.1"/>
    </source>
</evidence>
<protein>
    <submittedName>
        <fullName evidence="1">Uncharacterized protein YndB with AHSA1/START domain</fullName>
    </submittedName>
</protein>
<accession>A0A7W3MXP9</accession>
<gene>
    <name evidence="1" type="ORF">HNR21_002740</name>
</gene>
<dbReference type="InterPro" id="IPR019587">
    <property type="entry name" value="Polyketide_cyclase/dehydratase"/>
</dbReference>
<evidence type="ECO:0000313" key="2">
    <source>
        <dbReference type="Proteomes" id="UP000539313"/>
    </source>
</evidence>
<organism evidence="1 2">
    <name type="scientific">Thermomonospora cellulosilytica</name>
    <dbReference type="NCBI Taxonomy" id="1411118"/>
    <lineage>
        <taxon>Bacteria</taxon>
        <taxon>Bacillati</taxon>
        <taxon>Actinomycetota</taxon>
        <taxon>Actinomycetes</taxon>
        <taxon>Streptosporangiales</taxon>
        <taxon>Thermomonosporaceae</taxon>
        <taxon>Thermomonospora</taxon>
    </lineage>
</organism>
<keyword evidence="2" id="KW-1185">Reference proteome</keyword>